<keyword evidence="3" id="KW-0269">Exonuclease</keyword>
<dbReference type="GO" id="GO:0035312">
    <property type="term" value="F:5'-3' DNA exonuclease activity"/>
    <property type="evidence" value="ECO:0007669"/>
    <property type="project" value="TreeGrafter"/>
</dbReference>
<dbReference type="VEuPathDB" id="ToxoDB:EBH_0022780"/>
<feature type="region of interest" description="Disordered" evidence="4">
    <location>
        <begin position="49"/>
        <end position="91"/>
    </location>
</feature>
<dbReference type="InterPro" id="IPR036866">
    <property type="entry name" value="RibonucZ/Hydroxyglut_hydro"/>
</dbReference>
<feature type="region of interest" description="Disordered" evidence="4">
    <location>
        <begin position="230"/>
        <end position="272"/>
    </location>
</feature>
<feature type="compositionally biased region" description="Polar residues" evidence="4">
    <location>
        <begin position="405"/>
        <end position="414"/>
    </location>
</feature>
<feature type="region of interest" description="Disordered" evidence="4">
    <location>
        <begin position="590"/>
        <end position="622"/>
    </location>
</feature>
<evidence type="ECO:0000313" key="5">
    <source>
        <dbReference type="EMBL" id="CDJ48905.1"/>
    </source>
</evidence>
<dbReference type="GO" id="GO:0036297">
    <property type="term" value="P:interstrand cross-link repair"/>
    <property type="evidence" value="ECO:0007669"/>
    <property type="project" value="TreeGrafter"/>
</dbReference>
<feature type="compositionally biased region" description="Basic and acidic residues" evidence="4">
    <location>
        <begin position="73"/>
        <end position="91"/>
    </location>
</feature>
<dbReference type="EMBL" id="HG711359">
    <property type="protein sequence ID" value="CDJ48905.1"/>
    <property type="molecule type" value="Genomic_DNA"/>
</dbReference>
<keyword evidence="6" id="KW-1185">Reference proteome</keyword>
<feature type="region of interest" description="Disordered" evidence="4">
    <location>
        <begin position="727"/>
        <end position="762"/>
    </location>
</feature>
<dbReference type="AlphaFoldDB" id="U6LM83"/>
<dbReference type="SUPFAM" id="SSF56281">
    <property type="entry name" value="Metallo-hydrolase/oxidoreductase"/>
    <property type="match status" value="1"/>
</dbReference>
<dbReference type="PANTHER" id="PTHR23240:SF8">
    <property type="entry name" value="PROTEIN ARTEMIS"/>
    <property type="match status" value="1"/>
</dbReference>
<organism evidence="5 6">
    <name type="scientific">Eimeria brunetti</name>
    <dbReference type="NCBI Taxonomy" id="51314"/>
    <lineage>
        <taxon>Eukaryota</taxon>
        <taxon>Sar</taxon>
        <taxon>Alveolata</taxon>
        <taxon>Apicomplexa</taxon>
        <taxon>Conoidasida</taxon>
        <taxon>Coccidia</taxon>
        <taxon>Eucoccidiorida</taxon>
        <taxon>Eimeriorina</taxon>
        <taxon>Eimeriidae</taxon>
        <taxon>Eimeria</taxon>
    </lineage>
</organism>
<dbReference type="PANTHER" id="PTHR23240">
    <property type="entry name" value="DNA CROSS-LINK REPAIR PROTEIN PSO2/SNM1-RELATED"/>
    <property type="match status" value="1"/>
</dbReference>
<evidence type="ECO:0000256" key="2">
    <source>
        <dbReference type="ARBA" id="ARBA00022801"/>
    </source>
</evidence>
<evidence type="ECO:0000256" key="1">
    <source>
        <dbReference type="ARBA" id="ARBA00022722"/>
    </source>
</evidence>
<protein>
    <recommendedName>
        <fullName evidence="7">DNA cross-link repair protein</fullName>
    </recommendedName>
</protein>
<dbReference type="GO" id="GO:0003684">
    <property type="term" value="F:damaged DNA binding"/>
    <property type="evidence" value="ECO:0007669"/>
    <property type="project" value="TreeGrafter"/>
</dbReference>
<feature type="region of interest" description="Disordered" evidence="4">
    <location>
        <begin position="912"/>
        <end position="933"/>
    </location>
</feature>
<evidence type="ECO:0000256" key="3">
    <source>
        <dbReference type="ARBA" id="ARBA00022839"/>
    </source>
</evidence>
<name>U6LM83_9EIME</name>
<feature type="compositionally biased region" description="Polar residues" evidence="4">
    <location>
        <begin position="260"/>
        <end position="272"/>
    </location>
</feature>
<reference evidence="5" key="1">
    <citation type="submission" date="2013-10" db="EMBL/GenBank/DDBJ databases">
        <title>Genomic analysis of the causative agents of coccidiosis in chickens.</title>
        <authorList>
            <person name="Reid A.J."/>
            <person name="Blake D."/>
            <person name="Billington K."/>
            <person name="Browne H."/>
            <person name="Dunn M."/>
            <person name="Hung S."/>
            <person name="Kawahara F."/>
            <person name="Miranda-Saavedra D."/>
            <person name="Mourier T."/>
            <person name="Nagra H."/>
            <person name="Otto T.D."/>
            <person name="Rawlings N."/>
            <person name="Sanchez A."/>
            <person name="Sanders M."/>
            <person name="Subramaniam C."/>
            <person name="Tay Y."/>
            <person name="Dear P."/>
            <person name="Doerig C."/>
            <person name="Gruber A."/>
            <person name="Parkinson J."/>
            <person name="Shirley M."/>
            <person name="Wan K.L."/>
            <person name="Berriman M."/>
            <person name="Tomley F."/>
            <person name="Pain A."/>
        </authorList>
    </citation>
    <scope>NUCLEOTIDE SEQUENCE [LARGE SCALE GENOMIC DNA]</scope>
    <source>
        <strain evidence="5">Houghton</strain>
    </source>
</reference>
<reference evidence="5" key="2">
    <citation type="submission" date="2013-10" db="EMBL/GenBank/DDBJ databases">
        <authorList>
            <person name="Aslett M."/>
        </authorList>
    </citation>
    <scope>NUCLEOTIDE SEQUENCE [LARGE SCALE GENOMIC DNA]</scope>
    <source>
        <strain evidence="5">Houghton</strain>
    </source>
</reference>
<dbReference type="Gene3D" id="3.60.15.10">
    <property type="entry name" value="Ribonuclease Z/Hydroxyacylglutathione hydrolase-like"/>
    <property type="match status" value="1"/>
</dbReference>
<dbReference type="Proteomes" id="UP000030750">
    <property type="component" value="Unassembled WGS sequence"/>
</dbReference>
<feature type="region of interest" description="Disordered" evidence="4">
    <location>
        <begin position="25"/>
        <end position="44"/>
    </location>
</feature>
<feature type="compositionally biased region" description="Low complexity" evidence="4">
    <location>
        <begin position="594"/>
        <end position="609"/>
    </location>
</feature>
<evidence type="ECO:0000313" key="6">
    <source>
        <dbReference type="Proteomes" id="UP000030750"/>
    </source>
</evidence>
<accession>U6LM83</accession>
<proteinExistence type="predicted"/>
<gene>
    <name evidence="5" type="ORF">EBH_0022780</name>
</gene>
<evidence type="ECO:0008006" key="7">
    <source>
        <dbReference type="Google" id="ProtNLM"/>
    </source>
</evidence>
<dbReference type="GO" id="GO:0006303">
    <property type="term" value="P:double-strand break repair via nonhomologous end joining"/>
    <property type="evidence" value="ECO:0007669"/>
    <property type="project" value="TreeGrafter"/>
</dbReference>
<evidence type="ECO:0000256" key="4">
    <source>
        <dbReference type="SAM" id="MobiDB-lite"/>
    </source>
</evidence>
<feature type="region of interest" description="Disordered" evidence="4">
    <location>
        <begin position="392"/>
        <end position="414"/>
    </location>
</feature>
<feature type="compositionally biased region" description="Polar residues" evidence="4">
    <location>
        <begin position="731"/>
        <end position="748"/>
    </location>
</feature>
<dbReference type="OrthoDB" id="346985at2759"/>
<sequence length="978" mass="104010">MPLSAPLGGLNVFVDFFGHTPTGRCWGPPEGTRCPQGPPAPRLRREAVGPAVKGSPWVNASPRSASPSRGKRPPHEAPHREGPHHEGPLEERLPVDGSAVFGCSFCVPSLFVLTHLHRDHLRGLHPSWGRHSDGTPARFMGPSKGPCGGLSEAPRGPIVCTETTRQLLLRTHPKLETYVLPLQLQTPYLFYVQRAPVEASVGCFWGPSGKPYPREQHRPGGPRSLRIKAEDATKEEDGNPVDPPEDVIQPEEGKEVQLARAQSSSSSGKRQQTWSELLVERAAAAVHSSSSSNNSPGSSSVCCCGREVDRVYIQLVDARHCPGSALLLLRSPAVGSYVHTGDFCCSGSNLQPLLQQVHQGLQLLQQLEDPAAASAAAAAAAGAAADVATAEQASDRASRAPNATGAETSEGLLSQQQRQLQVDVLYLDNTYLHPRFSFLSQEEAVEEMSLKVKEALKRTHGDALTTDAICPAADPSGGLPGPHSSSLHVVVGIERLGKESLLQQFATALKVPVGLSEGHFDSAAAAAAECIDCCAYDLQGFTRGFCCPVVKGAITSRLAAASKSNSSSSSRIEIAACGCPWTEEACTEFASSPQRQEQQQQHNRHQQQQLEESGREELSAPRRAARRAADAAVCLFAVPRRQLVKVVEALEASRLPTLGLLPSGGGLSFGSQIMHTIPISSHSSFSSLLEFVRALSPQKAVLLEPLPVPSCGCAALRRWSLKQGREAMELTGSSGRSTSSKNRCSSNLHENHTDEAKGSMVGPAGSRDMWTHQSSNHQQALDEPVALLLDDPEALDTILAVRAEGLDCIDTSICSSISRPTLGKGSSARATAVEAGTEPSGTAAERGSCSVYGAFKYDGVEGLSVFVRTTEVPTVVLGSGRRPFCPHGGPCKGNEDPWAVWETPCGVPVDRSSASLSSVQPERLNRGAPSLPSMCEGRVGGPQRLLSALSAVTNSGREDIVVPRKRVNRTGGSLRYII</sequence>
<keyword evidence="2" id="KW-0378">Hydrolase</keyword>
<keyword evidence="1" id="KW-0540">Nuclease</keyword>